<dbReference type="GO" id="GO:0006508">
    <property type="term" value="P:proteolysis"/>
    <property type="evidence" value="ECO:0007669"/>
    <property type="project" value="UniProtKB-KW"/>
</dbReference>
<evidence type="ECO:0000256" key="6">
    <source>
        <dbReference type="ARBA" id="ARBA00022729"/>
    </source>
</evidence>
<comment type="caution">
    <text evidence="13">Lacks conserved residue(s) required for the propagation of feature annotation.</text>
</comment>
<dbReference type="PRINTS" id="PR00480">
    <property type="entry name" value="ASTACIN"/>
</dbReference>
<evidence type="ECO:0000313" key="19">
    <source>
        <dbReference type="EMBL" id="KAL3084347.1"/>
    </source>
</evidence>
<feature type="domain" description="CUB" evidence="17">
    <location>
        <begin position="221"/>
        <end position="338"/>
    </location>
</feature>
<proteinExistence type="predicted"/>
<evidence type="ECO:0000256" key="10">
    <source>
        <dbReference type="ARBA" id="ARBA00023157"/>
    </source>
</evidence>
<comment type="cofactor">
    <cofactor evidence="14 15">
        <name>Zn(2+)</name>
        <dbReference type="ChEBI" id="CHEBI:29105"/>
    </cofactor>
    <text evidence="14 15">Binds 1 zinc ion per subunit.</text>
</comment>
<dbReference type="AlphaFoldDB" id="A0ABD2J1G2"/>
<evidence type="ECO:0000256" key="11">
    <source>
        <dbReference type="ARBA" id="ARBA00023180"/>
    </source>
</evidence>
<dbReference type="InterPro" id="IPR017050">
    <property type="entry name" value="Metallopeptidase_nem"/>
</dbReference>
<dbReference type="SMART" id="SM00235">
    <property type="entry name" value="ZnMc"/>
    <property type="match status" value="1"/>
</dbReference>
<dbReference type="InterPro" id="IPR006026">
    <property type="entry name" value="Peptidase_Metallo"/>
</dbReference>
<dbReference type="InterPro" id="IPR034035">
    <property type="entry name" value="Astacin-like_dom"/>
</dbReference>
<dbReference type="InterPro" id="IPR000884">
    <property type="entry name" value="TSP1_rpt"/>
</dbReference>
<evidence type="ECO:0000313" key="20">
    <source>
        <dbReference type="Proteomes" id="UP001620626"/>
    </source>
</evidence>
<feature type="compositionally biased region" description="Polar residues" evidence="16">
    <location>
        <begin position="370"/>
        <end position="380"/>
    </location>
</feature>
<evidence type="ECO:0000256" key="7">
    <source>
        <dbReference type="ARBA" id="ARBA00022801"/>
    </source>
</evidence>
<dbReference type="InterPro" id="IPR035914">
    <property type="entry name" value="Sperma_CUB_dom_sf"/>
</dbReference>
<dbReference type="Gene3D" id="2.60.120.290">
    <property type="entry name" value="Spermadhesin, CUB domain"/>
    <property type="match status" value="1"/>
</dbReference>
<feature type="binding site" evidence="14">
    <location>
        <position position="74"/>
    </location>
    <ligand>
        <name>Zn(2+)</name>
        <dbReference type="ChEBI" id="CHEBI:29105"/>
        <note>catalytic</note>
    </ligand>
</feature>
<dbReference type="GO" id="GO:0008270">
    <property type="term" value="F:zinc ion binding"/>
    <property type="evidence" value="ECO:0007669"/>
    <property type="project" value="UniProtKB-UniRule"/>
</dbReference>
<comment type="caution">
    <text evidence="19">The sequence shown here is derived from an EMBL/GenBank/DDBJ whole genome shotgun (WGS) entry which is preliminary data.</text>
</comment>
<evidence type="ECO:0000256" key="14">
    <source>
        <dbReference type="PROSITE-ProRule" id="PRU01211"/>
    </source>
</evidence>
<dbReference type="PIRSF" id="PIRSF036365">
    <property type="entry name" value="Astacin_nematoda"/>
    <property type="match status" value="1"/>
</dbReference>
<dbReference type="SUPFAM" id="SSF49854">
    <property type="entry name" value="Spermadhesin, CUB domain"/>
    <property type="match status" value="1"/>
</dbReference>
<comment type="subcellular location">
    <subcellularLocation>
        <location evidence="1 12">Secreted</location>
    </subcellularLocation>
</comment>
<evidence type="ECO:0000259" key="17">
    <source>
        <dbReference type="PROSITE" id="PS01180"/>
    </source>
</evidence>
<reference evidence="19 20" key="1">
    <citation type="submission" date="2024-10" db="EMBL/GenBank/DDBJ databases">
        <authorList>
            <person name="Kim D."/>
        </authorList>
    </citation>
    <scope>NUCLEOTIDE SEQUENCE [LARGE SCALE GENOMIC DNA]</scope>
    <source>
        <strain evidence="19">BH-2024</strain>
    </source>
</reference>
<evidence type="ECO:0000256" key="13">
    <source>
        <dbReference type="PROSITE-ProRule" id="PRU00059"/>
    </source>
</evidence>
<evidence type="ECO:0000256" key="5">
    <source>
        <dbReference type="ARBA" id="ARBA00022723"/>
    </source>
</evidence>
<dbReference type="SUPFAM" id="SSF55486">
    <property type="entry name" value="Metalloproteases ('zincins'), catalytic domain"/>
    <property type="match status" value="1"/>
</dbReference>
<name>A0ABD2J1G2_9BILA</name>
<dbReference type="Pfam" id="PF00431">
    <property type="entry name" value="CUB"/>
    <property type="match status" value="1"/>
</dbReference>
<keyword evidence="6" id="KW-0732">Signal</keyword>
<dbReference type="PANTHER" id="PTHR10127">
    <property type="entry name" value="DISCOIDIN, CUB, EGF, LAMININ , AND ZINC METALLOPROTEASE DOMAIN CONTAINING"/>
    <property type="match status" value="1"/>
</dbReference>
<dbReference type="PROSITE" id="PS50092">
    <property type="entry name" value="TSP1"/>
    <property type="match status" value="1"/>
</dbReference>
<feature type="compositionally biased region" description="Low complexity" evidence="16">
    <location>
        <begin position="381"/>
        <end position="397"/>
    </location>
</feature>
<keyword evidence="8 14" id="KW-0862">Zinc</keyword>
<feature type="compositionally biased region" description="Pro residues" evidence="16">
    <location>
        <begin position="398"/>
        <end position="417"/>
    </location>
</feature>
<keyword evidence="2 12" id="KW-0964">Secreted</keyword>
<gene>
    <name evidence="19" type="ORF">niasHT_035173</name>
</gene>
<organism evidence="19 20">
    <name type="scientific">Heterodera trifolii</name>
    <dbReference type="NCBI Taxonomy" id="157864"/>
    <lineage>
        <taxon>Eukaryota</taxon>
        <taxon>Metazoa</taxon>
        <taxon>Ecdysozoa</taxon>
        <taxon>Nematoda</taxon>
        <taxon>Chromadorea</taxon>
        <taxon>Rhabditida</taxon>
        <taxon>Tylenchina</taxon>
        <taxon>Tylenchomorpha</taxon>
        <taxon>Tylenchoidea</taxon>
        <taxon>Heteroderidae</taxon>
        <taxon>Heteroderinae</taxon>
        <taxon>Heterodera</taxon>
    </lineage>
</organism>
<feature type="binding site" evidence="14">
    <location>
        <position position="78"/>
    </location>
    <ligand>
        <name>Zn(2+)</name>
        <dbReference type="ChEBI" id="CHEBI:29105"/>
        <note>catalytic</note>
    </ligand>
</feature>
<dbReference type="CDD" id="cd00041">
    <property type="entry name" value="CUB"/>
    <property type="match status" value="1"/>
</dbReference>
<dbReference type="InterPro" id="IPR036383">
    <property type="entry name" value="TSP1_rpt_sf"/>
</dbReference>
<evidence type="ECO:0000256" key="9">
    <source>
        <dbReference type="ARBA" id="ARBA00023049"/>
    </source>
</evidence>
<evidence type="ECO:0000256" key="16">
    <source>
        <dbReference type="SAM" id="MobiDB-lite"/>
    </source>
</evidence>
<keyword evidence="11" id="KW-0325">Glycoprotein</keyword>
<evidence type="ECO:0000256" key="15">
    <source>
        <dbReference type="RuleBase" id="RU361183"/>
    </source>
</evidence>
<dbReference type="SMART" id="SM00209">
    <property type="entry name" value="TSP1"/>
    <property type="match status" value="1"/>
</dbReference>
<dbReference type="CDD" id="cd04280">
    <property type="entry name" value="ZnMc_astacin_like"/>
    <property type="match status" value="1"/>
</dbReference>
<evidence type="ECO:0000256" key="12">
    <source>
        <dbReference type="PIRNR" id="PIRNR036365"/>
    </source>
</evidence>
<dbReference type="InterPro" id="IPR000859">
    <property type="entry name" value="CUB_dom"/>
</dbReference>
<dbReference type="GO" id="GO:0004222">
    <property type="term" value="F:metalloendopeptidase activity"/>
    <property type="evidence" value="ECO:0007669"/>
    <property type="project" value="UniProtKB-UniRule"/>
</dbReference>
<feature type="region of interest" description="Disordered" evidence="16">
    <location>
        <begin position="578"/>
        <end position="605"/>
    </location>
</feature>
<dbReference type="InterPro" id="IPR024079">
    <property type="entry name" value="MetalloPept_cat_dom_sf"/>
</dbReference>
<evidence type="ECO:0000256" key="8">
    <source>
        <dbReference type="ARBA" id="ARBA00022833"/>
    </source>
</evidence>
<feature type="compositionally biased region" description="Low complexity" evidence="16">
    <location>
        <begin position="418"/>
        <end position="461"/>
    </location>
</feature>
<evidence type="ECO:0000256" key="2">
    <source>
        <dbReference type="ARBA" id="ARBA00022525"/>
    </source>
</evidence>
<feature type="domain" description="Peptidase M12A" evidence="18">
    <location>
        <begin position="1"/>
        <end position="179"/>
    </location>
</feature>
<keyword evidence="3" id="KW-0245">EGF-like domain</keyword>
<feature type="region of interest" description="Disordered" evidence="16">
    <location>
        <begin position="342"/>
        <end position="465"/>
    </location>
</feature>
<keyword evidence="7 14" id="KW-0378">Hydrolase</keyword>
<dbReference type="Pfam" id="PF01400">
    <property type="entry name" value="Astacin"/>
    <property type="match status" value="1"/>
</dbReference>
<keyword evidence="4 14" id="KW-0645">Protease</keyword>
<protein>
    <recommendedName>
        <fullName evidence="12">Zinc metalloproteinase</fullName>
    </recommendedName>
</protein>
<evidence type="ECO:0000256" key="4">
    <source>
        <dbReference type="ARBA" id="ARBA00022670"/>
    </source>
</evidence>
<dbReference type="GO" id="GO:0005576">
    <property type="term" value="C:extracellular region"/>
    <property type="evidence" value="ECO:0007669"/>
    <property type="project" value="UniProtKB-SubCell"/>
</dbReference>
<dbReference type="PROSITE" id="PS51864">
    <property type="entry name" value="ASTACIN"/>
    <property type="match status" value="1"/>
</dbReference>
<dbReference type="Proteomes" id="UP001620626">
    <property type="component" value="Unassembled WGS sequence"/>
</dbReference>
<feature type="binding site" evidence="14">
    <location>
        <position position="84"/>
    </location>
    <ligand>
        <name>Zn(2+)</name>
        <dbReference type="ChEBI" id="CHEBI:29105"/>
        <note>catalytic</note>
    </ligand>
</feature>
<dbReference type="SMART" id="SM00042">
    <property type="entry name" value="CUB"/>
    <property type="match status" value="1"/>
</dbReference>
<sequence length="605" mass="65685">MTENVPEKTRQKIRLALAIWQNATCLRFIEGGPDIDRIEFFDGGGCSSFVGRAGGTQGISIATPGCDLVGIIAHEIGHALGTFHEQARPDQSQHIAVHYSNIPAIRWNNFQPIGDDQAQTLGLPYDAGSVMHYGPFGFAADQFRPTISTLDKHWLFTIGQREAPSFLDIEAINRAYGCTDQCPTDLWCLHGGYTDPNDCSRCVCPIGFGGTFCGEVQPSPCGGVIKASPMVQTVASPDFPGNFPSDLFCVWLFRSPPQGHLFIEFVEESFGYPCEDTCDKAFVELKMGPDFRVTGYRFCCSSPPLMTFQSVGEEAVIIHNGGTQTEQRAGFRARVWSEKKWPVTTEEEEQISTETKWGNAVNGAEVSGTERASTTEATMAQTNGDGQNTTTGEKPMPTSQPPPEVPMPTSQPPPEVPMPSSSSSSPSVRPMPSSSSSSPSVMPMPFSSSSPSVMPMPFSSSSPPPPPSSNECSLCLQWSEWNDCSQMCGGCGRKTRRRHCPSAVSCQREEKRICNRMACPEGTNFLFNNGEFHLLWKGCCVGLFLNNSTAKGDGSSVRGECGPLENSENPFLRIISSLLSSHDGQKEKTKRNGGKSKSGENKNGQ</sequence>
<keyword evidence="9 14" id="KW-0482">Metalloprotease</keyword>
<keyword evidence="5 14" id="KW-0479">Metal-binding</keyword>
<evidence type="ECO:0000259" key="18">
    <source>
        <dbReference type="PROSITE" id="PS51864"/>
    </source>
</evidence>
<accession>A0ABD2J1G2</accession>
<keyword evidence="20" id="KW-1185">Reference proteome</keyword>
<feature type="active site" evidence="14">
    <location>
        <position position="75"/>
    </location>
</feature>
<dbReference type="Gene3D" id="3.40.390.10">
    <property type="entry name" value="Collagenase (Catalytic Domain)"/>
    <property type="match status" value="1"/>
</dbReference>
<evidence type="ECO:0000256" key="1">
    <source>
        <dbReference type="ARBA" id="ARBA00004613"/>
    </source>
</evidence>
<dbReference type="EMBL" id="JBICBT010001082">
    <property type="protein sequence ID" value="KAL3084347.1"/>
    <property type="molecule type" value="Genomic_DNA"/>
</dbReference>
<dbReference type="InterPro" id="IPR001506">
    <property type="entry name" value="Peptidase_M12A"/>
</dbReference>
<evidence type="ECO:0000256" key="3">
    <source>
        <dbReference type="ARBA" id="ARBA00022536"/>
    </source>
</evidence>
<dbReference type="PANTHER" id="PTHR10127:SF810">
    <property type="entry name" value="ZINC METALLOPROTEINASE NAS-38"/>
    <property type="match status" value="1"/>
</dbReference>
<dbReference type="PROSITE" id="PS01180">
    <property type="entry name" value="CUB"/>
    <property type="match status" value="1"/>
</dbReference>
<keyword evidence="10" id="KW-1015">Disulfide bond</keyword>
<dbReference type="Gene3D" id="2.20.100.10">
    <property type="entry name" value="Thrombospondin type-1 (TSP1) repeat"/>
    <property type="match status" value="1"/>
</dbReference>